<protein>
    <submittedName>
        <fullName evidence="3">Transglycosylase SLT domain-containing protein</fullName>
    </submittedName>
</protein>
<dbReference type="InterPro" id="IPR000189">
    <property type="entry name" value="Transglyc_AS"/>
</dbReference>
<comment type="similarity">
    <text evidence="1">Belongs to the transglycosylase Slt family.</text>
</comment>
<feature type="domain" description="Transglycosylase SLT" evidence="2">
    <location>
        <begin position="104"/>
        <end position="198"/>
    </location>
</feature>
<dbReference type="PROSITE" id="PS00922">
    <property type="entry name" value="TRANSGLYCOSYLASE"/>
    <property type="match status" value="1"/>
</dbReference>
<sequence>MKIENTEQMLAMTMMSSILKQSMGNSQSFDIILQGLLQSMDSSSSDSQSILSGLLGNQLGESIGGSSSSLSDLNTLNLKSYLSQGVDSSYKGTDATRLRIETAVKSASQKYGVDENLIRAVIKQESDFNPKVVSSAGAQGLMQLMPFNSEAYGLSNPYDIEGNINVGTQMLKKLLDRYGNLDMALMGYNAGEGTMAKRGVTSPSDLYKMPAETRNYVVKVTNYYRNGIS</sequence>
<dbReference type="Proteomes" id="UP000184241">
    <property type="component" value="Unassembled WGS sequence"/>
</dbReference>
<reference evidence="3 4" key="1">
    <citation type="submission" date="2016-11" db="EMBL/GenBank/DDBJ databases">
        <authorList>
            <person name="Jaros S."/>
            <person name="Januszkiewicz K."/>
            <person name="Wedrychowicz H."/>
        </authorList>
    </citation>
    <scope>NUCLEOTIDE SEQUENCE [LARGE SCALE GENOMIC DNA]</scope>
    <source>
        <strain evidence="3 4">DSM 6191</strain>
    </source>
</reference>
<dbReference type="GO" id="GO:0000270">
    <property type="term" value="P:peptidoglycan metabolic process"/>
    <property type="evidence" value="ECO:0007669"/>
    <property type="project" value="InterPro"/>
</dbReference>
<dbReference type="AlphaFoldDB" id="A0A1M6E133"/>
<evidence type="ECO:0000256" key="1">
    <source>
        <dbReference type="ARBA" id="ARBA00007734"/>
    </source>
</evidence>
<dbReference type="GO" id="GO:0016020">
    <property type="term" value="C:membrane"/>
    <property type="evidence" value="ECO:0007669"/>
    <property type="project" value="InterPro"/>
</dbReference>
<dbReference type="PANTHER" id="PTHR37423">
    <property type="entry name" value="SOLUBLE LYTIC MUREIN TRANSGLYCOSYLASE-RELATED"/>
    <property type="match status" value="1"/>
</dbReference>
<organism evidence="3 4">
    <name type="scientific">Clostridium intestinale DSM 6191</name>
    <dbReference type="NCBI Taxonomy" id="1121320"/>
    <lineage>
        <taxon>Bacteria</taxon>
        <taxon>Bacillati</taxon>
        <taxon>Bacillota</taxon>
        <taxon>Clostridia</taxon>
        <taxon>Eubacteriales</taxon>
        <taxon>Clostridiaceae</taxon>
        <taxon>Clostridium</taxon>
    </lineage>
</organism>
<accession>A0A1M6E133</accession>
<dbReference type="InterPro" id="IPR008258">
    <property type="entry name" value="Transglycosylase_SLT_dom_1"/>
</dbReference>
<dbReference type="InterPro" id="IPR023346">
    <property type="entry name" value="Lysozyme-like_dom_sf"/>
</dbReference>
<proteinExistence type="inferred from homology"/>
<evidence type="ECO:0000259" key="2">
    <source>
        <dbReference type="Pfam" id="PF01464"/>
    </source>
</evidence>
<dbReference type="SUPFAM" id="SSF53955">
    <property type="entry name" value="Lysozyme-like"/>
    <property type="match status" value="1"/>
</dbReference>
<name>A0A1M6E133_9CLOT</name>
<dbReference type="RefSeq" id="WP_073022652.1">
    <property type="nucleotide sequence ID" value="NZ_FQXU01000020.1"/>
</dbReference>
<dbReference type="EMBL" id="FQXU01000020">
    <property type="protein sequence ID" value="SHI79105.1"/>
    <property type="molecule type" value="Genomic_DNA"/>
</dbReference>
<dbReference type="Pfam" id="PF01464">
    <property type="entry name" value="SLT"/>
    <property type="match status" value="1"/>
</dbReference>
<gene>
    <name evidence="3" type="ORF">SAMN02745941_04353</name>
</gene>
<evidence type="ECO:0000313" key="3">
    <source>
        <dbReference type="EMBL" id="SHI79105.1"/>
    </source>
</evidence>
<dbReference type="Gene3D" id="1.10.530.10">
    <property type="match status" value="1"/>
</dbReference>
<dbReference type="GO" id="GO:0008933">
    <property type="term" value="F:peptidoglycan lytic transglycosylase activity"/>
    <property type="evidence" value="ECO:0007669"/>
    <property type="project" value="InterPro"/>
</dbReference>
<evidence type="ECO:0000313" key="4">
    <source>
        <dbReference type="Proteomes" id="UP000184241"/>
    </source>
</evidence>
<dbReference type="PANTHER" id="PTHR37423:SF2">
    <property type="entry name" value="MEMBRANE-BOUND LYTIC MUREIN TRANSGLYCOSYLASE C"/>
    <property type="match status" value="1"/>
</dbReference>
<dbReference type="CDD" id="cd00254">
    <property type="entry name" value="LT-like"/>
    <property type="match status" value="1"/>
</dbReference>